<proteinExistence type="predicted"/>
<dbReference type="CDD" id="cd00198">
    <property type="entry name" value="vWFA"/>
    <property type="match status" value="1"/>
</dbReference>
<dbReference type="InterPro" id="IPR002035">
    <property type="entry name" value="VWF_A"/>
</dbReference>
<organism evidence="4 5">
    <name type="scientific">Pendulispora rubella</name>
    <dbReference type="NCBI Taxonomy" id="2741070"/>
    <lineage>
        <taxon>Bacteria</taxon>
        <taxon>Pseudomonadati</taxon>
        <taxon>Myxococcota</taxon>
        <taxon>Myxococcia</taxon>
        <taxon>Myxococcales</taxon>
        <taxon>Sorangiineae</taxon>
        <taxon>Pendulisporaceae</taxon>
        <taxon>Pendulispora</taxon>
    </lineage>
</organism>
<keyword evidence="2" id="KW-0732">Signal</keyword>
<evidence type="ECO:0000256" key="1">
    <source>
        <dbReference type="SAM" id="MobiDB-lite"/>
    </source>
</evidence>
<feature type="region of interest" description="Disordered" evidence="1">
    <location>
        <begin position="28"/>
        <end position="77"/>
    </location>
</feature>
<dbReference type="Proteomes" id="UP001374803">
    <property type="component" value="Chromosome"/>
</dbReference>
<reference evidence="4" key="1">
    <citation type="submission" date="2021-12" db="EMBL/GenBank/DDBJ databases">
        <title>Discovery of the Pendulisporaceae a myxobacterial family with distinct sporulation behavior and unique specialized metabolism.</title>
        <authorList>
            <person name="Garcia R."/>
            <person name="Popoff A."/>
            <person name="Bader C.D."/>
            <person name="Loehr J."/>
            <person name="Walesch S."/>
            <person name="Walt C."/>
            <person name="Boldt J."/>
            <person name="Bunk B."/>
            <person name="Haeckl F.J.F.P.J."/>
            <person name="Gunesch A.P."/>
            <person name="Birkelbach J."/>
            <person name="Nuebel U."/>
            <person name="Pietschmann T."/>
            <person name="Bach T."/>
            <person name="Mueller R."/>
        </authorList>
    </citation>
    <scope>NUCLEOTIDE SEQUENCE</scope>
    <source>
        <strain evidence="4">MSr11367</strain>
    </source>
</reference>
<feature type="compositionally biased region" description="Gly residues" evidence="1">
    <location>
        <begin position="56"/>
        <end position="73"/>
    </location>
</feature>
<evidence type="ECO:0000313" key="4">
    <source>
        <dbReference type="EMBL" id="WXB05024.1"/>
    </source>
</evidence>
<feature type="chain" id="PRO_5046095941" evidence="2">
    <location>
        <begin position="27"/>
        <end position="405"/>
    </location>
</feature>
<accession>A0ABZ2L634</accession>
<dbReference type="SMART" id="SM00327">
    <property type="entry name" value="VWA"/>
    <property type="match status" value="1"/>
</dbReference>
<dbReference type="SUPFAM" id="SSF53300">
    <property type="entry name" value="vWA-like"/>
    <property type="match status" value="1"/>
</dbReference>
<evidence type="ECO:0000256" key="2">
    <source>
        <dbReference type="SAM" id="SignalP"/>
    </source>
</evidence>
<dbReference type="EMBL" id="CP089983">
    <property type="protein sequence ID" value="WXB05024.1"/>
    <property type="molecule type" value="Genomic_DNA"/>
</dbReference>
<feature type="compositionally biased region" description="Polar residues" evidence="1">
    <location>
        <begin position="28"/>
        <end position="37"/>
    </location>
</feature>
<keyword evidence="5" id="KW-1185">Reference proteome</keyword>
<name>A0ABZ2L634_9BACT</name>
<gene>
    <name evidence="4" type="ORF">LVJ94_50045</name>
</gene>
<protein>
    <submittedName>
        <fullName evidence="4">VWA domain-containing protein</fullName>
    </submittedName>
</protein>
<feature type="domain" description="VWFA" evidence="3">
    <location>
        <begin position="91"/>
        <end position="275"/>
    </location>
</feature>
<dbReference type="Pfam" id="PF00092">
    <property type="entry name" value="VWA"/>
    <property type="match status" value="1"/>
</dbReference>
<dbReference type="Gene3D" id="3.40.50.410">
    <property type="entry name" value="von Willebrand factor, type A domain"/>
    <property type="match status" value="1"/>
</dbReference>
<evidence type="ECO:0000313" key="5">
    <source>
        <dbReference type="Proteomes" id="UP001374803"/>
    </source>
</evidence>
<sequence length="405" mass="41819">MKRRSSVARFYAGACVVAMIFAPACGSSSPASESTNVPDPGTGGGGGDGFEPDKGPGSGGGFGGGGSNDGGGVQDTSCATATGEAKREATYLEIVLDGSGSMGDDGKWKAAVAALDAIFDEYYANADPEVGVGLLIFSDAKDSTKGQGPYPTAADVEPAFVDSAQHKALRARIDGTSYSAGTPTYEALYGGYRMLKPFVPKPPLRAGGHKVVVLVTDGVPRGLFSEQTKCTDEATHQRLASNAGGPIDTFSVGIGPFPTPDETHVYAPRFLSELAVAGGTRASVGCDPETSDAAKLCHFQITPGGGKSVPQLTQEFVAALKRIQISLGCDYKLDTSANMDPARVNVAWTDAAGEHLIVQDAANGWTYDDAQNPTRVLLHGESCQAVSSAREANLRVILGCKTVVN</sequence>
<dbReference type="InterPro" id="IPR036465">
    <property type="entry name" value="vWFA_dom_sf"/>
</dbReference>
<dbReference type="RefSeq" id="WP_394834667.1">
    <property type="nucleotide sequence ID" value="NZ_CP089929.1"/>
</dbReference>
<dbReference type="PROSITE" id="PS50234">
    <property type="entry name" value="VWFA"/>
    <property type="match status" value="1"/>
</dbReference>
<evidence type="ECO:0000259" key="3">
    <source>
        <dbReference type="PROSITE" id="PS50234"/>
    </source>
</evidence>
<feature type="signal peptide" evidence="2">
    <location>
        <begin position="1"/>
        <end position="26"/>
    </location>
</feature>